<feature type="region of interest" description="Disordered" evidence="1">
    <location>
        <begin position="258"/>
        <end position="287"/>
    </location>
</feature>
<evidence type="ECO:0000256" key="1">
    <source>
        <dbReference type="SAM" id="MobiDB-lite"/>
    </source>
</evidence>
<reference evidence="3" key="2">
    <citation type="submission" date="2023-06" db="EMBL/GenBank/DDBJ databases">
        <authorList>
            <consortium name="Lawrence Berkeley National Laboratory"/>
            <person name="Haridas S."/>
            <person name="Hensen N."/>
            <person name="Bonometti L."/>
            <person name="Westerberg I."/>
            <person name="Brannstrom I.O."/>
            <person name="Guillou S."/>
            <person name="Cros-Aarteil S."/>
            <person name="Calhoun S."/>
            <person name="Kuo A."/>
            <person name="Mondo S."/>
            <person name="Pangilinan J."/>
            <person name="Riley R."/>
            <person name="Labutti K."/>
            <person name="Andreopoulos B."/>
            <person name="Lipzen A."/>
            <person name="Chen C."/>
            <person name="Yanf M."/>
            <person name="Daum C."/>
            <person name="Ng V."/>
            <person name="Clum A."/>
            <person name="Steindorff A."/>
            <person name="Ohm R."/>
            <person name="Martin F."/>
            <person name="Silar P."/>
            <person name="Natvig D."/>
            <person name="Lalanne C."/>
            <person name="Gautier V."/>
            <person name="Ament-Velasquez S.L."/>
            <person name="Kruys A."/>
            <person name="Hutchinson M.I."/>
            <person name="Powell A.J."/>
            <person name="Barry K."/>
            <person name="Miller A.N."/>
            <person name="Grigoriev I.V."/>
            <person name="Debuchy R."/>
            <person name="Gladieux P."/>
            <person name="Thoren M.H."/>
            <person name="Johannesson H."/>
        </authorList>
    </citation>
    <scope>NUCLEOTIDE SEQUENCE</scope>
    <source>
        <strain evidence="3">CBS 958.72</strain>
    </source>
</reference>
<organism evidence="3 4">
    <name type="scientific">Lasiosphaeria ovina</name>
    <dbReference type="NCBI Taxonomy" id="92902"/>
    <lineage>
        <taxon>Eukaryota</taxon>
        <taxon>Fungi</taxon>
        <taxon>Dikarya</taxon>
        <taxon>Ascomycota</taxon>
        <taxon>Pezizomycotina</taxon>
        <taxon>Sordariomycetes</taxon>
        <taxon>Sordariomycetidae</taxon>
        <taxon>Sordariales</taxon>
        <taxon>Lasiosphaeriaceae</taxon>
        <taxon>Lasiosphaeria</taxon>
    </lineage>
</organism>
<evidence type="ECO:0000313" key="4">
    <source>
        <dbReference type="Proteomes" id="UP001287356"/>
    </source>
</evidence>
<feature type="transmembrane region" description="Helical" evidence="2">
    <location>
        <begin position="184"/>
        <end position="211"/>
    </location>
</feature>
<reference evidence="3" key="1">
    <citation type="journal article" date="2023" name="Mol. Phylogenet. Evol.">
        <title>Genome-scale phylogeny and comparative genomics of the fungal order Sordariales.</title>
        <authorList>
            <person name="Hensen N."/>
            <person name="Bonometti L."/>
            <person name="Westerberg I."/>
            <person name="Brannstrom I.O."/>
            <person name="Guillou S."/>
            <person name="Cros-Aarteil S."/>
            <person name="Calhoun S."/>
            <person name="Haridas S."/>
            <person name="Kuo A."/>
            <person name="Mondo S."/>
            <person name="Pangilinan J."/>
            <person name="Riley R."/>
            <person name="LaButti K."/>
            <person name="Andreopoulos B."/>
            <person name="Lipzen A."/>
            <person name="Chen C."/>
            <person name="Yan M."/>
            <person name="Daum C."/>
            <person name="Ng V."/>
            <person name="Clum A."/>
            <person name="Steindorff A."/>
            <person name="Ohm R.A."/>
            <person name="Martin F."/>
            <person name="Silar P."/>
            <person name="Natvig D.O."/>
            <person name="Lalanne C."/>
            <person name="Gautier V."/>
            <person name="Ament-Velasquez S.L."/>
            <person name="Kruys A."/>
            <person name="Hutchinson M.I."/>
            <person name="Powell A.J."/>
            <person name="Barry K."/>
            <person name="Miller A.N."/>
            <person name="Grigoriev I.V."/>
            <person name="Debuchy R."/>
            <person name="Gladieux P."/>
            <person name="Hiltunen Thoren M."/>
            <person name="Johannesson H."/>
        </authorList>
    </citation>
    <scope>NUCLEOTIDE SEQUENCE</scope>
    <source>
        <strain evidence="3">CBS 958.72</strain>
    </source>
</reference>
<sequence length="364" mass="40524">MDTLTTFSRSFDSDVHIASLAFIVTGLLYRFAHEQLEARLPKWTHFPQTLRDRMAVEMACIPVRLGLIVFTLPSVLAAFSPAAANWSAVDTRNALVACALMTGAYLFDLIIYREDVLSVLHHMMGPALLVWTRTCFSSFTAADALVSRSLMMFVFFGAATGGIAATSGVFLLRVGKKYLARRRLYGCFALCVACLTVTTVLSCYVNVLYFLHTWDEAFAYFGWFAPLPVLWESFECYLQWRWLLRFYELEAKLRQPRRQHDRPKSSGGGAGDGTVPRSASPDSSDDQVMAVPAADGADDADVLMPSVFPRWTVPVLKMLVWQWVALMSGLWYKLVQDSYLAWKGGAAVAAGKMVADKIVFNVTA</sequence>
<keyword evidence="2" id="KW-1133">Transmembrane helix</keyword>
<feature type="transmembrane region" description="Helical" evidence="2">
    <location>
        <begin position="124"/>
        <end position="146"/>
    </location>
</feature>
<feature type="transmembrane region" description="Helical" evidence="2">
    <location>
        <begin position="15"/>
        <end position="32"/>
    </location>
</feature>
<keyword evidence="2" id="KW-0472">Membrane</keyword>
<gene>
    <name evidence="3" type="ORF">B0T24DRAFT_582797</name>
</gene>
<keyword evidence="4" id="KW-1185">Reference proteome</keyword>
<accession>A0AAE0JXN9</accession>
<protein>
    <recommendedName>
        <fullName evidence="5">TLC domain-containing protein</fullName>
    </recommendedName>
</protein>
<feature type="transmembrane region" description="Helical" evidence="2">
    <location>
        <begin position="61"/>
        <end position="82"/>
    </location>
</feature>
<evidence type="ECO:0000256" key="2">
    <source>
        <dbReference type="SAM" id="Phobius"/>
    </source>
</evidence>
<dbReference type="EMBL" id="JAULSN010000008">
    <property type="protein sequence ID" value="KAK3365837.1"/>
    <property type="molecule type" value="Genomic_DNA"/>
</dbReference>
<feature type="transmembrane region" description="Helical" evidence="2">
    <location>
        <begin position="94"/>
        <end position="112"/>
    </location>
</feature>
<dbReference type="AlphaFoldDB" id="A0AAE0JXN9"/>
<evidence type="ECO:0008006" key="5">
    <source>
        <dbReference type="Google" id="ProtNLM"/>
    </source>
</evidence>
<keyword evidence="2" id="KW-0812">Transmembrane</keyword>
<evidence type="ECO:0000313" key="3">
    <source>
        <dbReference type="EMBL" id="KAK3365837.1"/>
    </source>
</evidence>
<feature type="transmembrane region" description="Helical" evidence="2">
    <location>
        <begin position="152"/>
        <end position="172"/>
    </location>
</feature>
<name>A0AAE0JXN9_9PEZI</name>
<dbReference type="Proteomes" id="UP001287356">
    <property type="component" value="Unassembled WGS sequence"/>
</dbReference>
<proteinExistence type="predicted"/>
<comment type="caution">
    <text evidence="3">The sequence shown here is derived from an EMBL/GenBank/DDBJ whole genome shotgun (WGS) entry which is preliminary data.</text>
</comment>